<keyword evidence="3" id="KW-1185">Reference proteome</keyword>
<name>A0A0C9YKE7_9AGAM</name>
<dbReference type="HOGENOM" id="CLU_3069569_0_0_1"/>
<proteinExistence type="predicted"/>
<evidence type="ECO:0000256" key="1">
    <source>
        <dbReference type="SAM" id="SignalP"/>
    </source>
</evidence>
<evidence type="ECO:0000313" key="3">
    <source>
        <dbReference type="Proteomes" id="UP000054018"/>
    </source>
</evidence>
<reference evidence="3" key="2">
    <citation type="submission" date="2015-01" db="EMBL/GenBank/DDBJ databases">
        <title>Evolutionary Origins and Diversification of the Mycorrhizal Mutualists.</title>
        <authorList>
            <consortium name="DOE Joint Genome Institute"/>
            <consortium name="Mycorrhizal Genomics Consortium"/>
            <person name="Kohler A."/>
            <person name="Kuo A."/>
            <person name="Nagy L.G."/>
            <person name="Floudas D."/>
            <person name="Copeland A."/>
            <person name="Barry K.W."/>
            <person name="Cichocki N."/>
            <person name="Veneault-Fourrey C."/>
            <person name="LaButti K."/>
            <person name="Lindquist E.A."/>
            <person name="Lipzen A."/>
            <person name="Lundell T."/>
            <person name="Morin E."/>
            <person name="Murat C."/>
            <person name="Riley R."/>
            <person name="Ohm R."/>
            <person name="Sun H."/>
            <person name="Tunlid A."/>
            <person name="Henrissat B."/>
            <person name="Grigoriev I.V."/>
            <person name="Hibbett D.S."/>
            <person name="Martin F."/>
        </authorList>
    </citation>
    <scope>NUCLEOTIDE SEQUENCE [LARGE SCALE GENOMIC DNA]</scope>
    <source>
        <strain evidence="3">441</strain>
    </source>
</reference>
<dbReference type="AlphaFoldDB" id="A0A0C9YKE7"/>
<accession>A0A0C9YKE7</accession>
<feature type="chain" id="PRO_5002217613" evidence="1">
    <location>
        <begin position="18"/>
        <end position="53"/>
    </location>
</feature>
<keyword evidence="1" id="KW-0732">Signal</keyword>
<dbReference type="OrthoDB" id="10523893at2759"/>
<feature type="signal peptide" evidence="1">
    <location>
        <begin position="1"/>
        <end position="17"/>
    </location>
</feature>
<evidence type="ECO:0000313" key="2">
    <source>
        <dbReference type="EMBL" id="KIK17131.1"/>
    </source>
</evidence>
<dbReference type="EMBL" id="KN833837">
    <property type="protein sequence ID" value="KIK17131.1"/>
    <property type="molecule type" value="Genomic_DNA"/>
</dbReference>
<protein>
    <submittedName>
        <fullName evidence="2">Uncharacterized protein</fullName>
    </submittedName>
</protein>
<reference evidence="2 3" key="1">
    <citation type="submission" date="2014-04" db="EMBL/GenBank/DDBJ databases">
        <authorList>
            <consortium name="DOE Joint Genome Institute"/>
            <person name="Kuo A."/>
            <person name="Kohler A."/>
            <person name="Costa M.D."/>
            <person name="Nagy L.G."/>
            <person name="Floudas D."/>
            <person name="Copeland A."/>
            <person name="Barry K.W."/>
            <person name="Cichocki N."/>
            <person name="Veneault-Fourrey C."/>
            <person name="LaButti K."/>
            <person name="Lindquist E.A."/>
            <person name="Lipzen A."/>
            <person name="Lundell T."/>
            <person name="Morin E."/>
            <person name="Murat C."/>
            <person name="Sun H."/>
            <person name="Tunlid A."/>
            <person name="Henrissat B."/>
            <person name="Grigoriev I.V."/>
            <person name="Hibbett D.S."/>
            <person name="Martin F."/>
            <person name="Nordberg H.P."/>
            <person name="Cantor M.N."/>
            <person name="Hua S.X."/>
        </authorList>
    </citation>
    <scope>NUCLEOTIDE SEQUENCE [LARGE SCALE GENOMIC DNA]</scope>
    <source>
        <strain evidence="2 3">441</strain>
    </source>
</reference>
<organism evidence="2 3">
    <name type="scientific">Pisolithus microcarpus 441</name>
    <dbReference type="NCBI Taxonomy" id="765257"/>
    <lineage>
        <taxon>Eukaryota</taxon>
        <taxon>Fungi</taxon>
        <taxon>Dikarya</taxon>
        <taxon>Basidiomycota</taxon>
        <taxon>Agaricomycotina</taxon>
        <taxon>Agaricomycetes</taxon>
        <taxon>Agaricomycetidae</taxon>
        <taxon>Boletales</taxon>
        <taxon>Sclerodermatineae</taxon>
        <taxon>Pisolithaceae</taxon>
        <taxon>Pisolithus</taxon>
    </lineage>
</organism>
<gene>
    <name evidence="2" type="ORF">PISMIDRAFT_235021</name>
</gene>
<dbReference type="Proteomes" id="UP000054018">
    <property type="component" value="Unassembled WGS sequence"/>
</dbReference>
<sequence>MAGIGGCVLTGFTCTLAVGGMTGCECDLMAGIGGCVLTGLTCTLDVGGMTGSE</sequence>